<proteinExistence type="predicted"/>
<gene>
    <name evidence="2" type="ORF">EN85_000054</name>
</gene>
<protein>
    <submittedName>
        <fullName evidence="2">Glycosyl transferase</fullName>
    </submittedName>
</protein>
<reference evidence="2 3" key="1">
    <citation type="submission" date="2018-08" db="EMBL/GenBank/DDBJ databases">
        <authorList>
            <consortium name="GenomeTrakr network: Whole genome sequencing for foodborne pathogen traceback"/>
        </authorList>
    </citation>
    <scope>NUCLEOTIDE SEQUENCE [LARGE SCALE GENOMIC DNA]</scope>
    <source>
        <strain evidence="2 3">AZ-TG73583</strain>
    </source>
</reference>
<organism evidence="2 3">
    <name type="scientific">Escherichia coli</name>
    <dbReference type="NCBI Taxonomy" id="562"/>
    <lineage>
        <taxon>Bacteria</taxon>
        <taxon>Pseudomonadati</taxon>
        <taxon>Pseudomonadota</taxon>
        <taxon>Gammaproteobacteria</taxon>
        <taxon>Enterobacterales</taxon>
        <taxon>Enterobacteriaceae</taxon>
        <taxon>Escherichia</taxon>
    </lineage>
</organism>
<comment type="caution">
    <text evidence="2">The sequence shown here is derived from an EMBL/GenBank/DDBJ whole genome shotgun (WGS) entry which is preliminary data.</text>
</comment>
<evidence type="ECO:0000313" key="3">
    <source>
        <dbReference type="Proteomes" id="UP000543257"/>
    </source>
</evidence>
<dbReference type="AlphaFoldDB" id="A0A418U418"/>
<keyword evidence="1 2" id="KW-0808">Transferase</keyword>
<dbReference type="GO" id="GO:0051999">
    <property type="term" value="P:mannosyl-inositol phosphorylceramide biosynthetic process"/>
    <property type="evidence" value="ECO:0007669"/>
    <property type="project" value="TreeGrafter"/>
</dbReference>
<dbReference type="PANTHER" id="PTHR32385">
    <property type="entry name" value="MANNOSYL PHOSPHORYLINOSITOL CERAMIDE SYNTHASE"/>
    <property type="match status" value="1"/>
</dbReference>
<evidence type="ECO:0000313" key="2">
    <source>
        <dbReference type="EMBL" id="EFL9835140.1"/>
    </source>
</evidence>
<accession>A0A418U418</accession>
<dbReference type="Gene3D" id="3.90.550.20">
    <property type="match status" value="1"/>
</dbReference>
<dbReference type="Pfam" id="PF04488">
    <property type="entry name" value="Gly_transf_sug"/>
    <property type="match status" value="1"/>
</dbReference>
<dbReference type="InterPro" id="IPR029044">
    <property type="entry name" value="Nucleotide-diphossugar_trans"/>
</dbReference>
<dbReference type="RefSeq" id="WP_001402318.1">
    <property type="nucleotide sequence ID" value="NZ_BIBJ01000033.1"/>
</dbReference>
<dbReference type="GO" id="GO:0016020">
    <property type="term" value="C:membrane"/>
    <property type="evidence" value="ECO:0007669"/>
    <property type="project" value="GOC"/>
</dbReference>
<dbReference type="GO" id="GO:0000030">
    <property type="term" value="F:mannosyltransferase activity"/>
    <property type="evidence" value="ECO:0007669"/>
    <property type="project" value="TreeGrafter"/>
</dbReference>
<dbReference type="PANTHER" id="PTHR32385:SF15">
    <property type="entry name" value="INOSITOL PHOSPHOCERAMIDE MANNOSYLTRANSFERASE 1"/>
    <property type="match status" value="1"/>
</dbReference>
<dbReference type="InterPro" id="IPR007577">
    <property type="entry name" value="GlycoTrfase_DXD_sugar-bd_CS"/>
</dbReference>
<dbReference type="Proteomes" id="UP000543257">
    <property type="component" value="Unassembled WGS sequence"/>
</dbReference>
<name>A0A418U418_ECOLX</name>
<dbReference type="EMBL" id="AATJKW010000001">
    <property type="protein sequence ID" value="EFL9835140.1"/>
    <property type="molecule type" value="Genomic_DNA"/>
</dbReference>
<evidence type="ECO:0000256" key="1">
    <source>
        <dbReference type="ARBA" id="ARBA00022679"/>
    </source>
</evidence>
<dbReference type="SUPFAM" id="SSF53448">
    <property type="entry name" value="Nucleotide-diphospho-sugar transferases"/>
    <property type="match status" value="1"/>
</dbReference>
<sequence>MIPKKIHYCWFGRGPMPELALKCLNSWKVNLPDYELIVWNEDSFDITTNQYVKEAYESRKFAFVTDYVRLYALYHYGGIYMDTDVEVLKPLDNFLNHKAFTGCEDDMMCVTGTMGAEKEHSWIGDLLSGYENRKFLLPDGSFDKTPNTKVITNLTISKYGWIPRNKYQVLKNGIHIYPFDVFCAKQWRTGKITITHNTHTIHHFSASWHSKSDKLKQKISSLIGVSASNFIKKIINYEKGKK</sequence>
<dbReference type="InterPro" id="IPR051706">
    <property type="entry name" value="Glycosyltransferase_domain"/>
</dbReference>